<keyword evidence="3" id="KW-1185">Reference proteome</keyword>
<accession>A0A0F7KCI1</accession>
<dbReference type="KEGG" id="nco:AAW31_02015"/>
<dbReference type="AlphaFoldDB" id="A0A0F7KCI1"/>
<reference evidence="3" key="1">
    <citation type="submission" date="2015-05" db="EMBL/GenBank/DDBJ databases">
        <title>Draft genome of Nitrosomonas communis strain Nm2.</title>
        <authorList>
            <person name="Kozlowski J.A."/>
            <person name="Kits K.D."/>
            <person name="Stein L.Y."/>
        </authorList>
    </citation>
    <scope>NUCLEOTIDE SEQUENCE [LARGE SCALE GENOMIC DNA]</scope>
    <source>
        <strain evidence="3">Nm2</strain>
    </source>
</reference>
<evidence type="ECO:0000313" key="1">
    <source>
        <dbReference type="EMBL" id="AKH36853.1"/>
    </source>
</evidence>
<reference evidence="2 4" key="3">
    <citation type="submission" date="2019-07" db="EMBL/GenBank/DDBJ databases">
        <title>Active sludge and wastewater microbial communities from Klosterneuburg, Austria.</title>
        <authorList>
            <person name="Wagner M."/>
        </authorList>
    </citation>
    <scope>NUCLEOTIDE SEQUENCE [LARGE SCALE GENOMIC DNA]</scope>
    <source>
        <strain evidence="2 4">Nm2</strain>
    </source>
</reference>
<dbReference type="EMBL" id="VNHT01000045">
    <property type="protein sequence ID" value="TYP82749.1"/>
    <property type="molecule type" value="Genomic_DNA"/>
</dbReference>
<name>A0A0F7KCI1_9PROT</name>
<reference evidence="1 3" key="2">
    <citation type="journal article" date="2016" name="Genome Announc.">
        <title>Genome Sequence of Nitrosomonas communis Strain Nm2, a Mesophilic Ammonia-Oxidizing Bacterium Isolated from Mediterranean Soil.</title>
        <authorList>
            <person name="Kozlowski J.A."/>
            <person name="Kits K.D."/>
            <person name="Stein L.Y."/>
        </authorList>
    </citation>
    <scope>NUCLEOTIDE SEQUENCE [LARGE SCALE GENOMIC DNA]</scope>
    <source>
        <strain evidence="1 3">Nm2</strain>
    </source>
</reference>
<dbReference type="Proteomes" id="UP000324176">
    <property type="component" value="Unassembled WGS sequence"/>
</dbReference>
<organism evidence="1 3">
    <name type="scientific">Nitrosomonas communis</name>
    <dbReference type="NCBI Taxonomy" id="44574"/>
    <lineage>
        <taxon>Bacteria</taxon>
        <taxon>Pseudomonadati</taxon>
        <taxon>Pseudomonadota</taxon>
        <taxon>Betaproteobacteria</taxon>
        <taxon>Nitrosomonadales</taxon>
        <taxon>Nitrosomonadaceae</taxon>
        <taxon>Nitrosomonas</taxon>
    </lineage>
</organism>
<proteinExistence type="predicted"/>
<dbReference type="EMBL" id="CP011451">
    <property type="protein sequence ID" value="AKH36853.1"/>
    <property type="molecule type" value="Genomic_DNA"/>
</dbReference>
<evidence type="ECO:0000313" key="3">
    <source>
        <dbReference type="Proteomes" id="UP000034156"/>
    </source>
</evidence>
<protein>
    <submittedName>
        <fullName evidence="1">Uncharacterized protein</fullName>
    </submittedName>
</protein>
<evidence type="ECO:0000313" key="2">
    <source>
        <dbReference type="EMBL" id="TYP82749.1"/>
    </source>
</evidence>
<dbReference type="Proteomes" id="UP000034156">
    <property type="component" value="Chromosome"/>
</dbReference>
<sequence>MLADGLRSMLDDGDLLVRAGLIIPFLNQNRRCRLRLAVLFILSVARLHVVFDLEIELEEHFHTCLLKLILLKNPM</sequence>
<dbReference type="PATRIC" id="fig|44574.3.peg.480"/>
<evidence type="ECO:0000313" key="4">
    <source>
        <dbReference type="Proteomes" id="UP000324176"/>
    </source>
</evidence>
<gene>
    <name evidence="1" type="ORF">AAW31_02015</name>
    <name evidence="2" type="ORF">BCL69_104518</name>
</gene>